<dbReference type="HOGENOM" id="CLU_108923_5_0_0"/>
<name>Q027A5_SOLUE</name>
<dbReference type="STRING" id="234267.Acid_1918"/>
<evidence type="ECO:0000313" key="3">
    <source>
        <dbReference type="EMBL" id="ABJ82908.1"/>
    </source>
</evidence>
<protein>
    <submittedName>
        <fullName evidence="3">Activator of Hsp90 ATPase 1 family protein</fullName>
    </submittedName>
</protein>
<dbReference type="InterPro" id="IPR013538">
    <property type="entry name" value="ASHA1/2-like_C"/>
</dbReference>
<dbReference type="EMBL" id="CP000473">
    <property type="protein sequence ID" value="ABJ82908.1"/>
    <property type="molecule type" value="Genomic_DNA"/>
</dbReference>
<dbReference type="CDD" id="cd08900">
    <property type="entry name" value="SRPBCC_CalC_Aha1-like_7"/>
    <property type="match status" value="1"/>
</dbReference>
<dbReference type="SUPFAM" id="SSF55961">
    <property type="entry name" value="Bet v1-like"/>
    <property type="match status" value="1"/>
</dbReference>
<evidence type="ECO:0000256" key="1">
    <source>
        <dbReference type="ARBA" id="ARBA00006817"/>
    </source>
</evidence>
<feature type="domain" description="Activator of Hsp90 ATPase homologue 1/2-like C-terminal" evidence="2">
    <location>
        <begin position="19"/>
        <end position="155"/>
    </location>
</feature>
<dbReference type="AlphaFoldDB" id="Q027A5"/>
<evidence type="ECO:0000259" key="2">
    <source>
        <dbReference type="Pfam" id="PF08327"/>
    </source>
</evidence>
<comment type="similarity">
    <text evidence="1">Belongs to the AHA1 family.</text>
</comment>
<dbReference type="InParanoid" id="Q027A5"/>
<reference evidence="3" key="1">
    <citation type="submission" date="2006-10" db="EMBL/GenBank/DDBJ databases">
        <title>Complete sequence of Solibacter usitatus Ellin6076.</title>
        <authorList>
            <consortium name="US DOE Joint Genome Institute"/>
            <person name="Copeland A."/>
            <person name="Lucas S."/>
            <person name="Lapidus A."/>
            <person name="Barry K."/>
            <person name="Detter J.C."/>
            <person name="Glavina del Rio T."/>
            <person name="Hammon N."/>
            <person name="Israni S."/>
            <person name="Dalin E."/>
            <person name="Tice H."/>
            <person name="Pitluck S."/>
            <person name="Thompson L.S."/>
            <person name="Brettin T."/>
            <person name="Bruce D."/>
            <person name="Han C."/>
            <person name="Tapia R."/>
            <person name="Gilna P."/>
            <person name="Schmutz J."/>
            <person name="Larimer F."/>
            <person name="Land M."/>
            <person name="Hauser L."/>
            <person name="Kyrpides N."/>
            <person name="Mikhailova N."/>
            <person name="Janssen P.H."/>
            <person name="Kuske C.R."/>
            <person name="Richardson P."/>
        </authorList>
    </citation>
    <scope>NUCLEOTIDE SEQUENCE</scope>
    <source>
        <strain evidence="3">Ellin6076</strain>
    </source>
</reference>
<dbReference type="Gene3D" id="3.30.530.20">
    <property type="match status" value="1"/>
</dbReference>
<dbReference type="Pfam" id="PF08327">
    <property type="entry name" value="AHSA1"/>
    <property type="match status" value="1"/>
</dbReference>
<gene>
    <name evidence="3" type="ordered locus">Acid_1918</name>
</gene>
<accession>Q027A5</accession>
<dbReference type="KEGG" id="sus:Acid_1918"/>
<dbReference type="OrthoDB" id="9803476at2"/>
<dbReference type="eggNOG" id="COG3832">
    <property type="taxonomic scope" value="Bacteria"/>
</dbReference>
<sequence>MAEPSVIHSTFVVERAYPAAPDRIFAAFADPVRKRRWFVEGGGHEIQHYELDFRVAGKEHARFTFKGGSPVQGLVCDNEGYYLDIVPDRRIVTASTMTIGGRCISASLVTFEFLPTGAGCDLLFTHQGAFFEGADGPKMREEGWNKLLDRLPAELAR</sequence>
<proteinExistence type="inferred from homology"/>
<dbReference type="InterPro" id="IPR023393">
    <property type="entry name" value="START-like_dom_sf"/>
</dbReference>
<organism evidence="3">
    <name type="scientific">Solibacter usitatus (strain Ellin6076)</name>
    <dbReference type="NCBI Taxonomy" id="234267"/>
    <lineage>
        <taxon>Bacteria</taxon>
        <taxon>Pseudomonadati</taxon>
        <taxon>Acidobacteriota</taxon>
        <taxon>Terriglobia</taxon>
        <taxon>Bryobacterales</taxon>
        <taxon>Solibacteraceae</taxon>
        <taxon>Candidatus Solibacter</taxon>
    </lineage>
</organism>